<dbReference type="InterPro" id="IPR050893">
    <property type="entry name" value="Sugar_PTS"/>
</dbReference>
<keyword evidence="9" id="KW-0598">Phosphotransferase system</keyword>
<evidence type="ECO:0000259" key="11">
    <source>
        <dbReference type="PROSITE" id="PS51094"/>
    </source>
</evidence>
<keyword evidence="5" id="KW-0963">Cytoplasm</keyword>
<evidence type="ECO:0000256" key="1">
    <source>
        <dbReference type="ARBA" id="ARBA00003136"/>
    </source>
</evidence>
<keyword evidence="6" id="KW-0597">Phosphoprotein</keyword>
<dbReference type="SUPFAM" id="SSF55804">
    <property type="entry name" value="Phoshotransferase/anion transport protein"/>
    <property type="match status" value="2"/>
</dbReference>
<reference evidence="13" key="2">
    <citation type="journal article" date="2024" name="Int. J. Antimicrob. Agents">
        <title>Identification of a novel Providencia species showing multi-drug-resistant in three patients with hospital-acquired infection.</title>
        <authorList>
            <person name="Yang W."/>
            <person name="Chen J."/>
            <person name="Yang F."/>
            <person name="Ji P."/>
            <person name="Shen S."/>
            <person name="Yin D."/>
            <person name="Hu F."/>
        </authorList>
    </citation>
    <scope>NUCLEOTIDE SEQUENCE</scope>
    <source>
        <strain evidence="13">CRE-138-0111</strain>
    </source>
</reference>
<evidence type="ECO:0000256" key="9">
    <source>
        <dbReference type="ARBA" id="ARBA00022683"/>
    </source>
</evidence>
<keyword evidence="10" id="KW-0418">Kinase</keyword>
<reference evidence="13" key="1">
    <citation type="submission" date="2023-07" db="EMBL/GenBank/DDBJ databases">
        <authorList>
            <person name="Yang W."/>
            <person name="Chen J."/>
            <person name="Ji P."/>
            <person name="Hu F."/>
        </authorList>
    </citation>
    <scope>NUCLEOTIDE SEQUENCE</scope>
    <source>
        <strain evidence="13">CRE-138-0111</strain>
    </source>
</reference>
<name>A0ABT9APA4_9GAMM</name>
<evidence type="ECO:0000313" key="13">
    <source>
        <dbReference type="EMBL" id="MDO7856127.1"/>
    </source>
</evidence>
<dbReference type="NCBIfam" id="TIGR01003">
    <property type="entry name" value="PTS_HPr_family"/>
    <property type="match status" value="1"/>
</dbReference>
<dbReference type="InterPro" id="IPR002178">
    <property type="entry name" value="PTS_EIIA_type-2_dom"/>
</dbReference>
<dbReference type="PRINTS" id="PR00107">
    <property type="entry name" value="PHOSPHOCPHPR"/>
</dbReference>
<dbReference type="PROSITE" id="PS00372">
    <property type="entry name" value="PTS_EIIA_TYPE_2_HIS"/>
    <property type="match status" value="1"/>
</dbReference>
<dbReference type="Gene3D" id="3.30.1340.10">
    <property type="entry name" value="HPr-like"/>
    <property type="match status" value="1"/>
</dbReference>
<dbReference type="PROSITE" id="PS51350">
    <property type="entry name" value="PTS_HPR_DOM"/>
    <property type="match status" value="1"/>
</dbReference>
<dbReference type="EMBL" id="JAUQTG010000003">
    <property type="protein sequence ID" value="MDO7856127.1"/>
    <property type="molecule type" value="Genomic_DNA"/>
</dbReference>
<dbReference type="PROSITE" id="PS51094">
    <property type="entry name" value="PTS_EIIA_TYPE_2"/>
    <property type="match status" value="1"/>
</dbReference>
<dbReference type="Proteomes" id="UP001176478">
    <property type="component" value="Unassembled WGS sequence"/>
</dbReference>
<evidence type="ECO:0000256" key="3">
    <source>
        <dbReference type="ARBA" id="ARBA00015565"/>
    </source>
</evidence>
<dbReference type="InterPro" id="IPR002114">
    <property type="entry name" value="PTS_HPr_Ser_P_site"/>
</dbReference>
<gene>
    <name evidence="13" type="primary">fruB</name>
    <name evidence="13" type="ORF">Q5E86_07090</name>
</gene>
<dbReference type="Pfam" id="PF00359">
    <property type="entry name" value="PTS_EIIA_2"/>
    <property type="match status" value="1"/>
</dbReference>
<evidence type="ECO:0000256" key="10">
    <source>
        <dbReference type="ARBA" id="ARBA00022777"/>
    </source>
</evidence>
<comment type="function">
    <text evidence="1">The phosphoenolpyruvate-dependent sugar phosphotransferase system (sugar PTS), a major carbohydrate active transport system, catalyzes the phosphorylation of incoming sugar substrates concomitantly with their translocation across the cell membrane. The enzyme II FruAB PTS system is involved in fructose transport.</text>
</comment>
<comment type="caution">
    <text evidence="13">The sequence shown here is derived from an EMBL/GenBank/DDBJ whole genome shotgun (WGS) entry which is preliminary data.</text>
</comment>
<dbReference type="PROSITE" id="PS00589">
    <property type="entry name" value="PTS_HPR_SER"/>
    <property type="match status" value="1"/>
</dbReference>
<dbReference type="SUPFAM" id="SSF55594">
    <property type="entry name" value="HPr-like"/>
    <property type="match status" value="1"/>
</dbReference>
<feature type="domain" description="PTS EIIA type-2" evidence="11">
    <location>
        <begin position="2"/>
        <end position="142"/>
    </location>
</feature>
<evidence type="ECO:0000256" key="2">
    <source>
        <dbReference type="ARBA" id="ARBA00004496"/>
    </source>
</evidence>
<dbReference type="PANTHER" id="PTHR30181">
    <property type="entry name" value="MANNITOL PERMEASE IIC COMPONENT"/>
    <property type="match status" value="1"/>
</dbReference>
<evidence type="ECO:0000256" key="6">
    <source>
        <dbReference type="ARBA" id="ARBA00022553"/>
    </source>
</evidence>
<evidence type="ECO:0000313" key="14">
    <source>
        <dbReference type="Proteomes" id="UP001176478"/>
    </source>
</evidence>
<organism evidence="13 14">
    <name type="scientific">Providencia huashanensis</name>
    <dbReference type="NCBI Taxonomy" id="3037798"/>
    <lineage>
        <taxon>Bacteria</taxon>
        <taxon>Pseudomonadati</taxon>
        <taxon>Pseudomonadota</taxon>
        <taxon>Gammaproteobacteria</taxon>
        <taxon>Enterobacterales</taxon>
        <taxon>Morganellaceae</taxon>
        <taxon>Providencia</taxon>
    </lineage>
</organism>
<dbReference type="CDD" id="cd00211">
    <property type="entry name" value="PTS_IIA_fru"/>
    <property type="match status" value="1"/>
</dbReference>
<accession>A0ABT9APA4</accession>
<keyword evidence="8" id="KW-0808">Transferase</keyword>
<evidence type="ECO:0000256" key="7">
    <source>
        <dbReference type="ARBA" id="ARBA00022597"/>
    </source>
</evidence>
<evidence type="ECO:0000259" key="12">
    <source>
        <dbReference type="PROSITE" id="PS51350"/>
    </source>
</evidence>
<comment type="subcellular location">
    <subcellularLocation>
        <location evidence="2">Cytoplasm</location>
    </subcellularLocation>
</comment>
<dbReference type="PANTHER" id="PTHR30181:SF3">
    <property type="entry name" value="MULTIPHOSPHORYL TRANSFER PROTEIN"/>
    <property type="match status" value="1"/>
</dbReference>
<dbReference type="InterPro" id="IPR035895">
    <property type="entry name" value="HPr-like_sf"/>
</dbReference>
<dbReference type="InterPro" id="IPR016152">
    <property type="entry name" value="PTrfase/Anion_transptr"/>
</dbReference>
<keyword evidence="4" id="KW-0813">Transport</keyword>
<evidence type="ECO:0000256" key="5">
    <source>
        <dbReference type="ARBA" id="ARBA00022490"/>
    </source>
</evidence>
<dbReference type="Pfam" id="PF00381">
    <property type="entry name" value="PTS-HPr"/>
    <property type="match status" value="1"/>
</dbReference>
<dbReference type="NCBIfam" id="NF008319">
    <property type="entry name" value="PRK11109.1"/>
    <property type="match status" value="1"/>
</dbReference>
<dbReference type="PROSITE" id="PS00369">
    <property type="entry name" value="PTS_HPR_HIS"/>
    <property type="match status" value="1"/>
</dbReference>
<feature type="domain" description="HPr" evidence="12">
    <location>
        <begin position="298"/>
        <end position="388"/>
    </location>
</feature>
<dbReference type="InterPro" id="IPR001020">
    <property type="entry name" value="PTS_HPr_His_P_site"/>
</dbReference>
<evidence type="ECO:0000256" key="4">
    <source>
        <dbReference type="ARBA" id="ARBA00022448"/>
    </source>
</evidence>
<keyword evidence="7" id="KW-0762">Sugar transport</keyword>
<protein>
    <recommendedName>
        <fullName evidence="3">Multiphosphoryl transfer protein</fullName>
    </recommendedName>
</protein>
<dbReference type="InterPro" id="IPR000032">
    <property type="entry name" value="HPr-like"/>
</dbReference>
<evidence type="ECO:0000256" key="8">
    <source>
        <dbReference type="ARBA" id="ARBA00022679"/>
    </source>
</evidence>
<keyword evidence="14" id="KW-1185">Reference proteome</keyword>
<dbReference type="Gene3D" id="3.40.930.10">
    <property type="entry name" value="Mannitol-specific EII, Chain A"/>
    <property type="match status" value="1"/>
</dbReference>
<proteinExistence type="predicted"/>
<sequence length="399" mass="43452">MFSLSINDIHLAASATDKKSAIEQVALALENSGYVKSGYVQGMLNRELQAPTFLGNGIAIPHGTTDTRDQVLKTGFSVFQFPHGVEWGDGQTAYIVIGIAAQSNEHLELLRQLTHVISDENIAQAMVKANTPKALKQLLMGESQIQPLKFDDTMVTINAHADNINTLKIQNIINLQNAQIVSTDFITQVLTETPYYLGQGIWLSDSPVGNIQNGIALSVAKNTFHFQEHPVKALITISYANNQVESFLSKVSQLLQNQQISHILKNDNVNSLVSRFTNEQNTNSPSPSDSLIEPSQSGITQDFTIMNPHGLHTRPSTLLVSTIKKFESTITVSNLDGTAVPVNGRSLMKIVSLGAKCGHRLRIHAEGVDAQQAISTIGEAINSGLGEQIPWVEELQLSL</sequence>